<protein>
    <recommendedName>
        <fullName evidence="3 4">Adenylyl cyclase-associated protein</fullName>
    </recommendedName>
</protein>
<dbReference type="SMART" id="SM00673">
    <property type="entry name" value="CARP"/>
    <property type="match status" value="2"/>
</dbReference>
<dbReference type="PANTHER" id="PTHR10652:SF0">
    <property type="entry name" value="ADENYLYL CYCLASE-ASSOCIATED PROTEIN"/>
    <property type="match status" value="1"/>
</dbReference>
<evidence type="ECO:0000259" key="6">
    <source>
        <dbReference type="PROSITE" id="PS51329"/>
    </source>
</evidence>
<gene>
    <name evidence="7" type="ORF">CONPUDRAFT_162293</name>
</gene>
<feature type="region of interest" description="Disordered" evidence="5">
    <location>
        <begin position="257"/>
        <end position="286"/>
    </location>
</feature>
<dbReference type="OMA" id="KSQQTHK"/>
<name>A0A5M3N234_CONPW</name>
<dbReference type="GO" id="GO:0007015">
    <property type="term" value="P:actin filament organization"/>
    <property type="evidence" value="ECO:0007669"/>
    <property type="project" value="TreeGrafter"/>
</dbReference>
<dbReference type="Pfam" id="PF08603">
    <property type="entry name" value="CAP_C"/>
    <property type="match status" value="1"/>
</dbReference>
<dbReference type="PANTHER" id="PTHR10652">
    <property type="entry name" value="ADENYLYL CYCLASE-ASSOCIATED PROTEIN"/>
    <property type="match status" value="1"/>
</dbReference>
<dbReference type="OrthoDB" id="77251at2759"/>
<feature type="domain" description="C-CAP/cofactor C-like" evidence="6">
    <location>
        <begin position="361"/>
        <end position="498"/>
    </location>
</feature>
<dbReference type="Proteomes" id="UP000053558">
    <property type="component" value="Unassembled WGS sequence"/>
</dbReference>
<accession>A0A5M3N234</accession>
<feature type="compositionally biased region" description="Pro residues" evidence="5">
    <location>
        <begin position="267"/>
        <end position="280"/>
    </location>
</feature>
<dbReference type="InterPro" id="IPR016098">
    <property type="entry name" value="CAP/MinC_C"/>
</dbReference>
<feature type="compositionally biased region" description="Low complexity" evidence="5">
    <location>
        <begin position="329"/>
        <end position="361"/>
    </location>
</feature>
<dbReference type="PROSITE" id="PS01088">
    <property type="entry name" value="CAP_1"/>
    <property type="match status" value="1"/>
</dbReference>
<evidence type="ECO:0000313" key="8">
    <source>
        <dbReference type="Proteomes" id="UP000053558"/>
    </source>
</evidence>
<dbReference type="InterPro" id="IPR036223">
    <property type="entry name" value="CAP_C_sf"/>
</dbReference>
<dbReference type="EMBL" id="JH711574">
    <property type="protein sequence ID" value="EIW84985.1"/>
    <property type="molecule type" value="Genomic_DNA"/>
</dbReference>
<dbReference type="InterPro" id="IPR053950">
    <property type="entry name" value="CAP_N"/>
</dbReference>
<evidence type="ECO:0000256" key="1">
    <source>
        <dbReference type="ARBA" id="ARBA00007659"/>
    </source>
</evidence>
<dbReference type="InterPro" id="IPR013992">
    <property type="entry name" value="Adenylate_cyclase-assoc_CAP_N"/>
</dbReference>
<evidence type="ECO:0000313" key="7">
    <source>
        <dbReference type="EMBL" id="EIW84985.1"/>
    </source>
</evidence>
<dbReference type="SUPFAM" id="SSF101278">
    <property type="entry name" value="N-terminal domain of adenylylcyclase associated protein, CAP"/>
    <property type="match status" value="1"/>
</dbReference>
<dbReference type="InterPro" id="IPR018106">
    <property type="entry name" value="CAP_CS_N"/>
</dbReference>
<dbReference type="RefSeq" id="XP_007764629.1">
    <property type="nucleotide sequence ID" value="XM_007766439.1"/>
</dbReference>
<comment type="function">
    <text evidence="2">The N-terminal domain binds to adenylyl cyclase, thereby enabling adenylyl cyclase to be activated by upstream regulatory signals, such as Ras. The C-terminal domain is required for normal cellular morphology and growth control.</text>
</comment>
<evidence type="ECO:0000256" key="2">
    <source>
        <dbReference type="ARBA" id="ARBA00054756"/>
    </source>
</evidence>
<dbReference type="Gene3D" id="1.25.40.330">
    <property type="entry name" value="Adenylate cyclase-associated CAP, N-terminal domain"/>
    <property type="match status" value="1"/>
</dbReference>
<dbReference type="FunFam" id="1.25.40.330:FF:000001">
    <property type="entry name" value="Adenylyl cyclase-associated protein"/>
    <property type="match status" value="1"/>
</dbReference>
<dbReference type="InterPro" id="IPR001837">
    <property type="entry name" value="Adenylate_cyclase-assoc_CAP"/>
</dbReference>
<dbReference type="GeneID" id="19204713"/>
<feature type="region of interest" description="Disordered" evidence="5">
    <location>
        <begin position="311"/>
        <end position="361"/>
    </location>
</feature>
<reference evidence="8" key="1">
    <citation type="journal article" date="2012" name="Science">
        <title>The Paleozoic origin of enzymatic lignin decomposition reconstructed from 31 fungal genomes.</title>
        <authorList>
            <person name="Floudas D."/>
            <person name="Binder M."/>
            <person name="Riley R."/>
            <person name="Barry K."/>
            <person name="Blanchette R.A."/>
            <person name="Henrissat B."/>
            <person name="Martinez A.T."/>
            <person name="Otillar R."/>
            <person name="Spatafora J.W."/>
            <person name="Yadav J.S."/>
            <person name="Aerts A."/>
            <person name="Benoit I."/>
            <person name="Boyd A."/>
            <person name="Carlson A."/>
            <person name="Copeland A."/>
            <person name="Coutinho P.M."/>
            <person name="de Vries R.P."/>
            <person name="Ferreira P."/>
            <person name="Findley K."/>
            <person name="Foster B."/>
            <person name="Gaskell J."/>
            <person name="Glotzer D."/>
            <person name="Gorecki P."/>
            <person name="Heitman J."/>
            <person name="Hesse C."/>
            <person name="Hori C."/>
            <person name="Igarashi K."/>
            <person name="Jurgens J.A."/>
            <person name="Kallen N."/>
            <person name="Kersten P."/>
            <person name="Kohler A."/>
            <person name="Kuees U."/>
            <person name="Kumar T.K.A."/>
            <person name="Kuo A."/>
            <person name="LaButti K."/>
            <person name="Larrondo L.F."/>
            <person name="Lindquist E."/>
            <person name="Ling A."/>
            <person name="Lombard V."/>
            <person name="Lucas S."/>
            <person name="Lundell T."/>
            <person name="Martin R."/>
            <person name="McLaughlin D.J."/>
            <person name="Morgenstern I."/>
            <person name="Morin E."/>
            <person name="Murat C."/>
            <person name="Nagy L.G."/>
            <person name="Nolan M."/>
            <person name="Ohm R.A."/>
            <person name="Patyshakuliyeva A."/>
            <person name="Rokas A."/>
            <person name="Ruiz-Duenas F.J."/>
            <person name="Sabat G."/>
            <person name="Salamov A."/>
            <person name="Samejima M."/>
            <person name="Schmutz J."/>
            <person name="Slot J.C."/>
            <person name="St John F."/>
            <person name="Stenlid J."/>
            <person name="Sun H."/>
            <person name="Sun S."/>
            <person name="Syed K."/>
            <person name="Tsang A."/>
            <person name="Wiebenga A."/>
            <person name="Young D."/>
            <person name="Pisabarro A."/>
            <person name="Eastwood D.C."/>
            <person name="Martin F."/>
            <person name="Cullen D."/>
            <person name="Grigoriev I.V."/>
            <person name="Hibbett D.S."/>
        </authorList>
    </citation>
    <scope>NUCLEOTIDE SEQUENCE [LARGE SCALE GENOMIC DNA]</scope>
    <source>
        <strain evidence="8">RWD-64-598 SS2</strain>
    </source>
</reference>
<evidence type="ECO:0000256" key="5">
    <source>
        <dbReference type="SAM" id="MobiDB-lite"/>
    </source>
</evidence>
<dbReference type="InterPro" id="IPR036222">
    <property type="entry name" value="CAP_N_sf"/>
</dbReference>
<dbReference type="GO" id="GO:0019933">
    <property type="term" value="P:cAMP-mediated signaling"/>
    <property type="evidence" value="ECO:0007669"/>
    <property type="project" value="TreeGrafter"/>
</dbReference>
<dbReference type="Gene3D" id="2.160.20.70">
    <property type="match status" value="1"/>
</dbReference>
<dbReference type="InterPro" id="IPR013912">
    <property type="entry name" value="Adenylate_cyclase-assoc_CAP_C"/>
</dbReference>
<dbReference type="KEGG" id="cput:CONPUDRAFT_162293"/>
<dbReference type="Pfam" id="PF21938">
    <property type="entry name" value="CAP_N"/>
    <property type="match status" value="1"/>
</dbReference>
<dbReference type="GO" id="GO:0005737">
    <property type="term" value="C:cytoplasm"/>
    <property type="evidence" value="ECO:0007669"/>
    <property type="project" value="TreeGrafter"/>
</dbReference>
<proteinExistence type="inferred from homology"/>
<evidence type="ECO:0000256" key="4">
    <source>
        <dbReference type="RuleBase" id="RU000647"/>
    </source>
</evidence>
<dbReference type="SUPFAM" id="SSF69340">
    <property type="entry name" value="C-terminal domain of adenylylcyclase associated protein"/>
    <property type="match status" value="1"/>
</dbReference>
<dbReference type="InterPro" id="IPR006599">
    <property type="entry name" value="CARP_motif"/>
</dbReference>
<comment type="similarity">
    <text evidence="1 4">Belongs to the CAP family.</text>
</comment>
<dbReference type="AlphaFoldDB" id="A0A5M3N234"/>
<dbReference type="Pfam" id="PF01213">
    <property type="entry name" value="CAP_N-CM"/>
    <property type="match status" value="1"/>
</dbReference>
<dbReference type="PROSITE" id="PS51329">
    <property type="entry name" value="C_CAP_COFACTOR_C"/>
    <property type="match status" value="1"/>
</dbReference>
<evidence type="ECO:0000256" key="3">
    <source>
        <dbReference type="ARBA" id="ARBA00072052"/>
    </source>
</evidence>
<comment type="caution">
    <text evidence="7">The sequence shown here is derived from an EMBL/GenBank/DDBJ whole genome shotgun (WGS) entry which is preliminary data.</text>
</comment>
<dbReference type="InterPro" id="IPR017901">
    <property type="entry name" value="C-CAP_CF_C-like"/>
</dbReference>
<feature type="compositionally biased region" description="Basic and acidic residues" evidence="5">
    <location>
        <begin position="314"/>
        <end position="327"/>
    </location>
</feature>
<dbReference type="GO" id="GO:0003779">
    <property type="term" value="F:actin binding"/>
    <property type="evidence" value="ECO:0007669"/>
    <property type="project" value="InterPro"/>
</dbReference>
<keyword evidence="8" id="KW-1185">Reference proteome</keyword>
<sequence>MASNADKQTLHNLVTVLKRLEATTSRLEDIAEFSEGKFGKRRNSSSSVNTITNNPAASAVHASAPPPPPPVAETPRSVTAFDEIVVEGKLKPFVELTKGFAPSVLVEQVFLFAEELNVLRTVLLTAASCKKPDQKAFGELLTPLQGAIEAVTRAKEAARKERDWFNHLTVVSEGAPCVGWVTIEPKPGPYINDMKDSTMFYVNRVLKEFKEKDARHADWVRGYIAILDEMKRYVMEYHTTGLTWNANGVSVSEFKAQSSVSNTGAGAPPPPPPPPPPPIGIAPAAAAAPVPKAGGVEAVFAEINRGESVTKGLRKVDKNEMTHKNPELRASSVVPPKSPSPGKAKPPARPVKPQALKAQKPPKCALEGNKWMIEYQENVPSLEISDTEISHTVNLFQCKNTTVIVKGKVNAVTLVNCTKTSVLVESVISSISITKSPSFALQITGAAPTIQVDSTDSGQVYLSKACLNTEIVTAKCSSLNISIPVEGEEEGIFGEQPVPEMLKTVIKDGKLVTTVVEHAG</sequence>
<dbReference type="GO" id="GO:0008179">
    <property type="term" value="F:adenylate cyclase binding"/>
    <property type="evidence" value="ECO:0007669"/>
    <property type="project" value="TreeGrafter"/>
</dbReference>
<organism evidence="7 8">
    <name type="scientific">Coniophora puteana (strain RWD-64-598)</name>
    <name type="common">Brown rot fungus</name>
    <dbReference type="NCBI Taxonomy" id="741705"/>
    <lineage>
        <taxon>Eukaryota</taxon>
        <taxon>Fungi</taxon>
        <taxon>Dikarya</taxon>
        <taxon>Basidiomycota</taxon>
        <taxon>Agaricomycotina</taxon>
        <taxon>Agaricomycetes</taxon>
        <taxon>Agaricomycetidae</taxon>
        <taxon>Boletales</taxon>
        <taxon>Coniophorineae</taxon>
        <taxon>Coniophoraceae</taxon>
        <taxon>Coniophora</taxon>
    </lineage>
</organism>